<dbReference type="RefSeq" id="WP_035937788.1">
    <property type="nucleotide sequence ID" value="NZ_CADFFX010000022.1"/>
</dbReference>
<dbReference type="GO" id="GO:0016491">
    <property type="term" value="F:oxidoreductase activity"/>
    <property type="evidence" value="ECO:0007669"/>
    <property type="project" value="UniProtKB-KW"/>
</dbReference>
<dbReference type="Gene3D" id="3.40.50.720">
    <property type="entry name" value="NAD(P)-binding Rossmann-like Domain"/>
    <property type="match status" value="1"/>
</dbReference>
<organism evidence="3 4">
    <name type="scientific">Caballeronia glathei</name>
    <dbReference type="NCBI Taxonomy" id="60547"/>
    <lineage>
        <taxon>Bacteria</taxon>
        <taxon>Pseudomonadati</taxon>
        <taxon>Pseudomonadota</taxon>
        <taxon>Betaproteobacteria</taxon>
        <taxon>Burkholderiales</taxon>
        <taxon>Burkholderiaceae</taxon>
        <taxon>Caballeronia</taxon>
    </lineage>
</organism>
<name>A0A069PP32_9BURK</name>
<dbReference type="Proteomes" id="UP000027466">
    <property type="component" value="Unassembled WGS sequence"/>
</dbReference>
<dbReference type="SUPFAM" id="SSF53223">
    <property type="entry name" value="Aminoacid dehydrogenase-like, N-terminal domain"/>
    <property type="match status" value="1"/>
</dbReference>
<reference evidence="3 4" key="1">
    <citation type="submission" date="2014-03" db="EMBL/GenBank/DDBJ databases">
        <title>Draft Genome Sequences of Four Burkholderia Strains.</title>
        <authorList>
            <person name="Liu X.Y."/>
            <person name="Li C.X."/>
            <person name="Xu J.H."/>
        </authorList>
    </citation>
    <scope>NUCLEOTIDE SEQUENCE [LARGE SCALE GENOMIC DNA]</scope>
    <source>
        <strain evidence="3 4">DSM 50014</strain>
    </source>
</reference>
<dbReference type="InterPro" id="IPR046346">
    <property type="entry name" value="Aminoacid_DH-like_N_sf"/>
</dbReference>
<evidence type="ECO:0000313" key="3">
    <source>
        <dbReference type="EMBL" id="KDR42463.1"/>
    </source>
</evidence>
<comment type="caution">
    <text evidence="3">The sequence shown here is derived from an EMBL/GenBank/DDBJ whole genome shotgun (WGS) entry which is preliminary data.</text>
</comment>
<gene>
    <name evidence="3" type="ORF">BG61_08970</name>
</gene>
<dbReference type="InterPro" id="IPR015259">
    <property type="entry name" value="Methyl-teptahyd_DH_N"/>
</dbReference>
<dbReference type="AlphaFoldDB" id="A0A069PP32"/>
<sequence>MERPFILHMFTPTRQMSPFDVNMAVDAGYQVVVPYADVGVDNVAAFTQDAIFSRGPKGVGHTGIFIGGRDVVVAADMLRIARKAMVPPFEVSAFADPSGSYTTAAALVASVEWHLLRAQGTDLSGKRVLVLGGTGPVGVIAAVLAAQAGALVSVASSRGLEAAESASNRINERFSVQTAGADARSGATIASALADTDVVFAAAAAGVQVLSASQIQSAPRLLIAADVNAVPPAGIEGVGVMDDGRAIGNGKTLGIGALAIGNVKYQVQRRLFEQMLAAKQPLYLGFEEARAVAREVLAERPAQAAA</sequence>
<dbReference type="InterPro" id="IPR037089">
    <property type="entry name" value="Methyl-teptahyd_DH_N_sf"/>
</dbReference>
<evidence type="ECO:0000313" key="4">
    <source>
        <dbReference type="Proteomes" id="UP000027466"/>
    </source>
</evidence>
<evidence type="ECO:0000259" key="2">
    <source>
        <dbReference type="Pfam" id="PF09176"/>
    </source>
</evidence>
<dbReference type="SUPFAM" id="SSF51735">
    <property type="entry name" value="NAD(P)-binding Rossmann-fold domains"/>
    <property type="match status" value="1"/>
</dbReference>
<keyword evidence="1" id="KW-0560">Oxidoreductase</keyword>
<protein>
    <submittedName>
        <fullName evidence="3">Methylenetetrahydromethanopterin dehydrogenase</fullName>
    </submittedName>
</protein>
<accession>A0A069PP32</accession>
<dbReference type="EMBL" id="JFHC01000016">
    <property type="protein sequence ID" value="KDR42463.1"/>
    <property type="molecule type" value="Genomic_DNA"/>
</dbReference>
<feature type="domain" description="Methylene-tetrahydromethanopterin dehydrogenase N-terminal" evidence="2">
    <location>
        <begin position="18"/>
        <end position="98"/>
    </location>
</feature>
<dbReference type="STRING" id="60547.GCA_000751215_05468"/>
<dbReference type="Gene3D" id="3.40.50.10280">
    <property type="entry name" value="Methylene-tetrahydromethanopterin dehydrogenase, N-terminal domain"/>
    <property type="match status" value="1"/>
</dbReference>
<evidence type="ECO:0000256" key="1">
    <source>
        <dbReference type="ARBA" id="ARBA00023002"/>
    </source>
</evidence>
<dbReference type="InterPro" id="IPR036291">
    <property type="entry name" value="NAD(P)-bd_dom_sf"/>
</dbReference>
<proteinExistence type="predicted"/>
<dbReference type="Pfam" id="PF09176">
    <property type="entry name" value="Mpt_N"/>
    <property type="match status" value="1"/>
</dbReference>
<keyword evidence="4" id="KW-1185">Reference proteome</keyword>